<evidence type="ECO:0000313" key="9">
    <source>
        <dbReference type="EMBL" id="OZJ05018.1"/>
    </source>
</evidence>
<dbReference type="OrthoDB" id="3900342at2759"/>
<feature type="transmembrane region" description="Helical" evidence="7">
    <location>
        <begin position="63"/>
        <end position="81"/>
    </location>
</feature>
<dbReference type="FunFam" id="1.20.1740.10:FF:000001">
    <property type="entry name" value="Amino acid permease"/>
    <property type="match status" value="1"/>
</dbReference>
<dbReference type="Pfam" id="PF00324">
    <property type="entry name" value="AA_permease"/>
    <property type="match status" value="1"/>
</dbReference>
<dbReference type="EMBL" id="MVBO01000024">
    <property type="protein sequence ID" value="OZJ05018.1"/>
    <property type="molecule type" value="Genomic_DNA"/>
</dbReference>
<feature type="transmembrane region" description="Helical" evidence="7">
    <location>
        <begin position="297"/>
        <end position="318"/>
    </location>
</feature>
<reference evidence="9 10" key="1">
    <citation type="journal article" date="2017" name="Mycologia">
        <title>Bifiguratus adelaidae, gen. et sp. nov., a new member of Mucoromycotina in endophytic and soil-dwelling habitats.</title>
        <authorList>
            <person name="Torres-Cruz T.J."/>
            <person name="Billingsley Tobias T.L."/>
            <person name="Almatruk M."/>
            <person name="Hesse C."/>
            <person name="Kuske C.R."/>
            <person name="Desiro A."/>
            <person name="Benucci G.M."/>
            <person name="Bonito G."/>
            <person name="Stajich J.E."/>
            <person name="Dunlap C."/>
            <person name="Arnold A.E."/>
            <person name="Porras-Alfaro A."/>
        </authorList>
    </citation>
    <scope>NUCLEOTIDE SEQUENCE [LARGE SCALE GENOMIC DNA]</scope>
    <source>
        <strain evidence="9 10">AZ0501</strain>
    </source>
</reference>
<keyword evidence="6 7" id="KW-0472">Membrane</keyword>
<dbReference type="Proteomes" id="UP000242875">
    <property type="component" value="Unassembled WGS sequence"/>
</dbReference>
<keyword evidence="5 7" id="KW-1133">Transmembrane helix</keyword>
<dbReference type="PROSITE" id="PS00218">
    <property type="entry name" value="AMINO_ACID_PERMEASE_1"/>
    <property type="match status" value="1"/>
</dbReference>
<comment type="subcellular location">
    <subcellularLocation>
        <location evidence="1">Membrane</location>
        <topology evidence="1">Multi-pass membrane protein</topology>
    </subcellularLocation>
</comment>
<organism evidence="9 10">
    <name type="scientific">Bifiguratus adelaidae</name>
    <dbReference type="NCBI Taxonomy" id="1938954"/>
    <lineage>
        <taxon>Eukaryota</taxon>
        <taxon>Fungi</taxon>
        <taxon>Fungi incertae sedis</taxon>
        <taxon>Mucoromycota</taxon>
        <taxon>Mucoromycotina</taxon>
        <taxon>Endogonomycetes</taxon>
        <taxon>Endogonales</taxon>
        <taxon>Endogonales incertae sedis</taxon>
        <taxon>Bifiguratus</taxon>
    </lineage>
</organism>
<feature type="transmembrane region" description="Helical" evidence="7">
    <location>
        <begin position="138"/>
        <end position="157"/>
    </location>
</feature>
<dbReference type="Gene3D" id="1.20.1740.10">
    <property type="entry name" value="Amino acid/polyamine transporter I"/>
    <property type="match status" value="1"/>
</dbReference>
<feature type="transmembrane region" description="Helical" evidence="7">
    <location>
        <begin position="422"/>
        <end position="443"/>
    </location>
</feature>
<evidence type="ECO:0000313" key="10">
    <source>
        <dbReference type="Proteomes" id="UP000242875"/>
    </source>
</evidence>
<feature type="transmembrane region" description="Helical" evidence="7">
    <location>
        <begin position="350"/>
        <end position="373"/>
    </location>
</feature>
<gene>
    <name evidence="9" type="ORF">BZG36_02109</name>
</gene>
<dbReference type="PIRSF" id="PIRSF006060">
    <property type="entry name" value="AA_transporter"/>
    <property type="match status" value="1"/>
</dbReference>
<evidence type="ECO:0000256" key="2">
    <source>
        <dbReference type="ARBA" id="ARBA00022448"/>
    </source>
</evidence>
<keyword evidence="10" id="KW-1185">Reference proteome</keyword>
<evidence type="ECO:0000256" key="7">
    <source>
        <dbReference type="SAM" id="Phobius"/>
    </source>
</evidence>
<evidence type="ECO:0000256" key="5">
    <source>
        <dbReference type="ARBA" id="ARBA00022989"/>
    </source>
</evidence>
<comment type="caution">
    <text evidence="9">The sequence shown here is derived from an EMBL/GenBank/DDBJ whole genome shotgun (WGS) entry which is preliminary data.</text>
</comment>
<keyword evidence="3 7" id="KW-0812">Transmembrane</keyword>
<feature type="domain" description="Amino acid permease/ SLC12A" evidence="8">
    <location>
        <begin position="33"/>
        <end position="479"/>
    </location>
</feature>
<keyword evidence="2" id="KW-0813">Transport</keyword>
<evidence type="ECO:0000259" key="8">
    <source>
        <dbReference type="Pfam" id="PF00324"/>
    </source>
</evidence>
<evidence type="ECO:0000256" key="1">
    <source>
        <dbReference type="ARBA" id="ARBA00004141"/>
    </source>
</evidence>
<evidence type="ECO:0000256" key="4">
    <source>
        <dbReference type="ARBA" id="ARBA00022970"/>
    </source>
</evidence>
<protein>
    <recommendedName>
        <fullName evidence="8">Amino acid permease/ SLC12A domain-containing protein</fullName>
    </recommendedName>
</protein>
<dbReference type="AlphaFoldDB" id="A0A261Y373"/>
<accession>A0A261Y373</accession>
<dbReference type="GO" id="GO:0015171">
    <property type="term" value="F:amino acid transmembrane transporter activity"/>
    <property type="evidence" value="ECO:0007669"/>
    <property type="project" value="TreeGrafter"/>
</dbReference>
<dbReference type="InterPro" id="IPR050524">
    <property type="entry name" value="APC_YAT"/>
</dbReference>
<dbReference type="PANTHER" id="PTHR43341:SF3">
    <property type="entry name" value="AMINO-ACID PERMEASE PB1C11.02-RELATED"/>
    <property type="match status" value="1"/>
</dbReference>
<dbReference type="InterPro" id="IPR004841">
    <property type="entry name" value="AA-permease/SLC12A_dom"/>
</dbReference>
<feature type="transmembrane region" description="Helical" evidence="7">
    <location>
        <begin position="33"/>
        <end position="51"/>
    </location>
</feature>
<dbReference type="GO" id="GO:0016020">
    <property type="term" value="C:membrane"/>
    <property type="evidence" value="ECO:0007669"/>
    <property type="project" value="UniProtKB-SubCell"/>
</dbReference>
<feature type="transmembrane region" description="Helical" evidence="7">
    <location>
        <begin position="207"/>
        <end position="228"/>
    </location>
</feature>
<name>A0A261Y373_9FUNG</name>
<evidence type="ECO:0000256" key="3">
    <source>
        <dbReference type="ARBA" id="ARBA00022692"/>
    </source>
</evidence>
<feature type="transmembrane region" description="Helical" evidence="7">
    <location>
        <begin position="455"/>
        <end position="475"/>
    </location>
</feature>
<proteinExistence type="predicted"/>
<dbReference type="PANTHER" id="PTHR43341">
    <property type="entry name" value="AMINO ACID PERMEASE"/>
    <property type="match status" value="1"/>
</dbReference>
<feature type="transmembrane region" description="Helical" evidence="7">
    <location>
        <begin position="254"/>
        <end position="277"/>
    </location>
</feature>
<dbReference type="InterPro" id="IPR004840">
    <property type="entry name" value="Amino_acid_permease_CS"/>
</dbReference>
<sequence>MDKPQVDMESKLPEDLEKAPARGLKRALSSRQVQMIAIGGTIGTGLFLGTGKSLAMAGPASMLIAYAIVGASVYLTMLALGEMSTLYPIAGSFNVYATRFWDPAIGFALQWNYWFNDAVSVASDLTAAQLILAYWTDFPSWIVSLIFLAFLLAVNLIHVRAYGELEYWLSLLKVLTIIMFIIVGIVTNCGVNPEHTYRGFDYWHLPGAPFVNGIGGFASVFVTAAFAYGGTESITITSGELKTPSQTPKIIRSFFWRIMLFYILSILIVGINVPYTTPGLNDKNAKTSPFTLVFQDAGWSVAASFMNAVVLTSVLSAGNHALYAGTRLLQSLAEQGQAPKFFERTMPNGIPLYSTLATSVISLLCFGSSFIGAGQLWTWLQNIVGVSNQISWIIIGITSYRFGRGWRLQGRSPSDLPFNAKIWPVGPLVVAGFNIFIVLIQGWSSFKGGFQAIDFVSYYVEIPVFFLMFAAWKLVKRTKATPYEDMDFDSGRWVQEEEEKPQGTGYLARLKRAFFWFI</sequence>
<keyword evidence="4" id="KW-0029">Amino-acid transport</keyword>
<evidence type="ECO:0000256" key="6">
    <source>
        <dbReference type="ARBA" id="ARBA00023136"/>
    </source>
</evidence>
<feature type="transmembrane region" description="Helical" evidence="7">
    <location>
        <begin position="169"/>
        <end position="187"/>
    </location>
</feature>
<feature type="transmembrane region" description="Helical" evidence="7">
    <location>
        <begin position="379"/>
        <end position="402"/>
    </location>
</feature>